<organism evidence="15 16">
    <name type="scientific">Petrolisthes cinctipes</name>
    <name type="common">Flat porcelain crab</name>
    <dbReference type="NCBI Taxonomy" id="88211"/>
    <lineage>
        <taxon>Eukaryota</taxon>
        <taxon>Metazoa</taxon>
        <taxon>Ecdysozoa</taxon>
        <taxon>Arthropoda</taxon>
        <taxon>Crustacea</taxon>
        <taxon>Multicrustacea</taxon>
        <taxon>Malacostraca</taxon>
        <taxon>Eumalacostraca</taxon>
        <taxon>Eucarida</taxon>
        <taxon>Decapoda</taxon>
        <taxon>Pleocyemata</taxon>
        <taxon>Anomura</taxon>
        <taxon>Galatheoidea</taxon>
        <taxon>Porcellanidae</taxon>
        <taxon>Petrolisthes</taxon>
    </lineage>
</organism>
<dbReference type="GO" id="GO:0005615">
    <property type="term" value="C:extracellular space"/>
    <property type="evidence" value="ECO:0007669"/>
    <property type="project" value="TreeGrafter"/>
</dbReference>
<dbReference type="CDD" id="cd00190">
    <property type="entry name" value="Tryp_SPc"/>
    <property type="match status" value="1"/>
</dbReference>
<evidence type="ECO:0000256" key="13">
    <source>
        <dbReference type="SAM" id="MobiDB-lite"/>
    </source>
</evidence>
<comment type="caution">
    <text evidence="15">The sequence shown here is derived from an EMBL/GenBank/DDBJ whole genome shotgun (WGS) entry which is preliminary data.</text>
</comment>
<dbReference type="PROSITE" id="PS00135">
    <property type="entry name" value="TRYPSIN_SER"/>
    <property type="match status" value="1"/>
</dbReference>
<evidence type="ECO:0000256" key="9">
    <source>
        <dbReference type="ARBA" id="ARBA00023157"/>
    </source>
</evidence>
<feature type="compositionally biased region" description="Low complexity" evidence="13">
    <location>
        <begin position="1"/>
        <end position="61"/>
    </location>
</feature>
<feature type="compositionally biased region" description="Pro residues" evidence="13">
    <location>
        <begin position="71"/>
        <end position="85"/>
    </location>
</feature>
<comment type="subcellular location">
    <subcellularLocation>
        <location evidence="1">Secreted</location>
    </subcellularLocation>
</comment>
<reference evidence="15" key="1">
    <citation type="submission" date="2023-10" db="EMBL/GenBank/DDBJ databases">
        <title>Genome assemblies of two species of porcelain crab, Petrolisthes cinctipes and Petrolisthes manimaculis (Anomura: Porcellanidae).</title>
        <authorList>
            <person name="Angst P."/>
        </authorList>
    </citation>
    <scope>NUCLEOTIDE SEQUENCE</scope>
    <source>
        <strain evidence="15">PB745_01</strain>
        <tissue evidence="15">Gill</tissue>
    </source>
</reference>
<dbReference type="SUPFAM" id="SSF50494">
    <property type="entry name" value="Trypsin-like serine proteases"/>
    <property type="match status" value="1"/>
</dbReference>
<keyword evidence="7" id="KW-0353">Hemolymph clotting</keyword>
<evidence type="ECO:0000256" key="11">
    <source>
        <dbReference type="ARBA" id="ARBA00066707"/>
    </source>
</evidence>
<dbReference type="AlphaFoldDB" id="A0AAE1K3B3"/>
<dbReference type="GO" id="GO:0006508">
    <property type="term" value="P:proteolysis"/>
    <property type="evidence" value="ECO:0007669"/>
    <property type="project" value="UniProtKB-KW"/>
</dbReference>
<dbReference type="Proteomes" id="UP001286313">
    <property type="component" value="Unassembled WGS sequence"/>
</dbReference>
<dbReference type="InterPro" id="IPR001254">
    <property type="entry name" value="Trypsin_dom"/>
</dbReference>
<dbReference type="InterPro" id="IPR001314">
    <property type="entry name" value="Peptidase_S1A"/>
</dbReference>
<feature type="region of interest" description="Disordered" evidence="13">
    <location>
        <begin position="97"/>
        <end position="120"/>
    </location>
</feature>
<dbReference type="EMBL" id="JAWQEG010004126">
    <property type="protein sequence ID" value="KAK3862929.1"/>
    <property type="molecule type" value="Genomic_DNA"/>
</dbReference>
<dbReference type="Gene3D" id="2.40.10.10">
    <property type="entry name" value="Trypsin-like serine proteases"/>
    <property type="match status" value="1"/>
</dbReference>
<protein>
    <recommendedName>
        <fullName evidence="11">limulus clotting factor C</fullName>
        <ecNumber evidence="11">3.4.21.84</ecNumber>
    </recommendedName>
</protein>
<name>A0AAE1K3B3_PETCI</name>
<dbReference type="PROSITE" id="PS00134">
    <property type="entry name" value="TRYPSIN_HIS"/>
    <property type="match status" value="1"/>
</dbReference>
<keyword evidence="6 12" id="KW-0378">Hydrolase</keyword>
<evidence type="ECO:0000313" key="16">
    <source>
        <dbReference type="Proteomes" id="UP001286313"/>
    </source>
</evidence>
<dbReference type="InterPro" id="IPR050127">
    <property type="entry name" value="Serine_Proteases_S1"/>
</dbReference>
<evidence type="ECO:0000256" key="3">
    <source>
        <dbReference type="ARBA" id="ARBA00022659"/>
    </source>
</evidence>
<dbReference type="GO" id="GO:0042381">
    <property type="term" value="P:hemolymph coagulation"/>
    <property type="evidence" value="ECO:0007669"/>
    <property type="project" value="UniProtKB-KW"/>
</dbReference>
<dbReference type="Pfam" id="PF00089">
    <property type="entry name" value="Trypsin"/>
    <property type="match status" value="1"/>
</dbReference>
<proteinExistence type="predicted"/>
<evidence type="ECO:0000256" key="1">
    <source>
        <dbReference type="ARBA" id="ARBA00004613"/>
    </source>
</evidence>
<dbReference type="PROSITE" id="PS50240">
    <property type="entry name" value="TRYPSIN_DOM"/>
    <property type="match status" value="1"/>
</dbReference>
<evidence type="ECO:0000256" key="7">
    <source>
        <dbReference type="ARBA" id="ARBA00022820"/>
    </source>
</evidence>
<dbReference type="InterPro" id="IPR018114">
    <property type="entry name" value="TRYPSIN_HIS"/>
</dbReference>
<feature type="domain" description="Peptidase S1" evidence="14">
    <location>
        <begin position="129"/>
        <end position="364"/>
    </location>
</feature>
<evidence type="ECO:0000313" key="15">
    <source>
        <dbReference type="EMBL" id="KAK3862929.1"/>
    </source>
</evidence>
<dbReference type="PRINTS" id="PR00722">
    <property type="entry name" value="CHYMOTRYPSIN"/>
</dbReference>
<keyword evidence="8 12" id="KW-0720">Serine protease</keyword>
<keyword evidence="9" id="KW-1015">Disulfide bond</keyword>
<dbReference type="FunFam" id="2.40.10.10:FF:000120">
    <property type="entry name" value="Putative serine protease"/>
    <property type="match status" value="1"/>
</dbReference>
<evidence type="ECO:0000259" key="14">
    <source>
        <dbReference type="PROSITE" id="PS50240"/>
    </source>
</evidence>
<evidence type="ECO:0000256" key="4">
    <source>
        <dbReference type="ARBA" id="ARBA00022670"/>
    </source>
</evidence>
<sequence>MPIDSTVTTSTTTTSTPIDSTVTSSTTTSSTPIDSTVTTSTPIDSTVTTSTPIDSTVTTTPPGLPDEIGGPPAPPPIVAPPSVLPPPPPPIVAPVTTTTTTTFPPPVLTTTTTQSPGRGHCPYSDTTRIVGGVPTQFGQMGFTVRLEVGPSGIQCGGALINNYYVLTAAHCFLSLSNPSVAITLGDRFIRPTDNTRYTASSLQVIVHEDYNRITMEHDIALVRLDRPVPYSGNLYPVCLAQTDPQPGSTAFASGWGHTTYQGTGSGQMMMVGLHVLSHQDCVRLDEEDDDFLLGVEETMLCTCTDNKDACQGDSGGPLVYVDLVAGKYELIGVISFGHQCALPGVPGVYSRVTEYTDWVTRNTAGTSVDLC</sequence>
<feature type="compositionally biased region" description="Low complexity" evidence="13">
    <location>
        <begin position="97"/>
        <end position="113"/>
    </location>
</feature>
<accession>A0AAE1K3B3</accession>
<keyword evidence="16" id="KW-1185">Reference proteome</keyword>
<evidence type="ECO:0000256" key="8">
    <source>
        <dbReference type="ARBA" id="ARBA00022825"/>
    </source>
</evidence>
<dbReference type="GO" id="GO:0004252">
    <property type="term" value="F:serine-type endopeptidase activity"/>
    <property type="evidence" value="ECO:0007669"/>
    <property type="project" value="InterPro"/>
</dbReference>
<dbReference type="PANTHER" id="PTHR24264">
    <property type="entry name" value="TRYPSIN-RELATED"/>
    <property type="match status" value="1"/>
</dbReference>
<dbReference type="PANTHER" id="PTHR24264:SF65">
    <property type="entry name" value="SRCR DOMAIN-CONTAINING PROTEIN"/>
    <property type="match status" value="1"/>
</dbReference>
<evidence type="ECO:0000256" key="12">
    <source>
        <dbReference type="RuleBase" id="RU363034"/>
    </source>
</evidence>
<dbReference type="InterPro" id="IPR009003">
    <property type="entry name" value="Peptidase_S1_PA"/>
</dbReference>
<keyword evidence="4 12" id="KW-0645">Protease</keyword>
<feature type="region of interest" description="Disordered" evidence="13">
    <location>
        <begin position="1"/>
        <end position="85"/>
    </location>
</feature>
<evidence type="ECO:0000256" key="2">
    <source>
        <dbReference type="ARBA" id="ARBA00022525"/>
    </source>
</evidence>
<keyword evidence="5" id="KW-0732">Signal</keyword>
<comment type="catalytic activity">
    <reaction evidence="10">
        <text>Selective cleavage of 103-Arg-|-Ser-104 and 124-Ile-|-Ile-125 bonds in Limulus clotting factor B to form activated factor B. Cleavage of -Pro-Arg-|-Xaa- bonds in synthetic substrates.</text>
        <dbReference type="EC" id="3.4.21.84"/>
    </reaction>
</comment>
<evidence type="ECO:0000256" key="5">
    <source>
        <dbReference type="ARBA" id="ARBA00022729"/>
    </source>
</evidence>
<evidence type="ECO:0000256" key="10">
    <source>
        <dbReference type="ARBA" id="ARBA00052079"/>
    </source>
</evidence>
<dbReference type="InterPro" id="IPR043504">
    <property type="entry name" value="Peptidase_S1_PA_chymotrypsin"/>
</dbReference>
<keyword evidence="3" id="KW-0768">Sushi</keyword>
<dbReference type="InterPro" id="IPR033116">
    <property type="entry name" value="TRYPSIN_SER"/>
</dbReference>
<dbReference type="SMART" id="SM00020">
    <property type="entry name" value="Tryp_SPc"/>
    <property type="match status" value="1"/>
</dbReference>
<keyword evidence="2" id="KW-0964">Secreted</keyword>
<gene>
    <name evidence="15" type="ORF">Pcinc_031251</name>
</gene>
<evidence type="ECO:0000256" key="6">
    <source>
        <dbReference type="ARBA" id="ARBA00022801"/>
    </source>
</evidence>
<dbReference type="EC" id="3.4.21.84" evidence="11"/>